<evidence type="ECO:0000259" key="1">
    <source>
        <dbReference type="PROSITE" id="PS51186"/>
    </source>
</evidence>
<protein>
    <submittedName>
        <fullName evidence="2">GNAT family N-acetyltransferase</fullName>
        <ecNumber evidence="2">2.3.1.-</ecNumber>
    </submittedName>
</protein>
<accession>A0ABT7EKF9</accession>
<dbReference type="GO" id="GO:0016746">
    <property type="term" value="F:acyltransferase activity"/>
    <property type="evidence" value="ECO:0007669"/>
    <property type="project" value="UniProtKB-KW"/>
</dbReference>
<dbReference type="PROSITE" id="PS51186">
    <property type="entry name" value="GNAT"/>
    <property type="match status" value="1"/>
</dbReference>
<evidence type="ECO:0000313" key="3">
    <source>
        <dbReference type="Proteomes" id="UP001231915"/>
    </source>
</evidence>
<dbReference type="EMBL" id="JASJUT010000003">
    <property type="protein sequence ID" value="MDK2595502.1"/>
    <property type="molecule type" value="Genomic_DNA"/>
</dbReference>
<reference evidence="2 3" key="1">
    <citation type="submission" date="2023-05" db="EMBL/GenBank/DDBJ databases">
        <title>Pseudoalteromonas ardens sp. nov., Pseudoalteromonas obscura sp. nov., and Pseudoalteromonas umbrosa sp. nov., isolated from the coral Montipora capitata.</title>
        <authorList>
            <person name="Thomas E.M."/>
            <person name="Smith E.M."/>
            <person name="Papke E."/>
            <person name="Shlafstein M.D."/>
            <person name="Oline D.K."/>
            <person name="Videau P."/>
            <person name="Saw J.H."/>
            <person name="Strangman W.K."/>
            <person name="Ushijima B."/>
        </authorList>
    </citation>
    <scope>NUCLEOTIDE SEQUENCE [LARGE SCALE GENOMIC DNA]</scope>
    <source>
        <strain evidence="2 3">P94</strain>
    </source>
</reference>
<comment type="caution">
    <text evidence="2">The sequence shown here is derived from an EMBL/GenBank/DDBJ whole genome shotgun (WGS) entry which is preliminary data.</text>
</comment>
<dbReference type="Gene3D" id="3.40.630.30">
    <property type="match status" value="1"/>
</dbReference>
<gene>
    <name evidence="2" type="ORF">QNM18_10640</name>
</gene>
<dbReference type="RefSeq" id="WP_211010747.1">
    <property type="nucleotide sequence ID" value="NZ_JASJUT010000003.1"/>
</dbReference>
<feature type="domain" description="N-acetyltransferase" evidence="1">
    <location>
        <begin position="1"/>
        <end position="144"/>
    </location>
</feature>
<evidence type="ECO:0000313" key="2">
    <source>
        <dbReference type="EMBL" id="MDK2595502.1"/>
    </source>
</evidence>
<keyword evidence="2" id="KW-0012">Acyltransferase</keyword>
<sequence>MKWHIEQGCVEDLIDIENQIPEFATPKTREILDARLQGKKVLLLIAKVDGLPVAYKLGYAVDARRFYSWLGAVIPQYRGAGIAQALLTEQERWCKAHGFHSIAVKSMNRFRSMLMMLLKNNYHIVDCHPLEDGTDSKIHFLKTL</sequence>
<dbReference type="EC" id="2.3.1.-" evidence="2"/>
<dbReference type="CDD" id="cd04301">
    <property type="entry name" value="NAT_SF"/>
    <property type="match status" value="1"/>
</dbReference>
<keyword evidence="3" id="KW-1185">Reference proteome</keyword>
<keyword evidence="2" id="KW-0808">Transferase</keyword>
<dbReference type="SUPFAM" id="SSF55729">
    <property type="entry name" value="Acyl-CoA N-acyltransferases (Nat)"/>
    <property type="match status" value="1"/>
</dbReference>
<proteinExistence type="predicted"/>
<dbReference type="InterPro" id="IPR016181">
    <property type="entry name" value="Acyl_CoA_acyltransferase"/>
</dbReference>
<organism evidence="2 3">
    <name type="scientific">Pseudoalteromonas obscura</name>
    <dbReference type="NCBI Taxonomy" id="3048491"/>
    <lineage>
        <taxon>Bacteria</taxon>
        <taxon>Pseudomonadati</taxon>
        <taxon>Pseudomonadota</taxon>
        <taxon>Gammaproteobacteria</taxon>
        <taxon>Alteromonadales</taxon>
        <taxon>Pseudoalteromonadaceae</taxon>
        <taxon>Pseudoalteromonas</taxon>
    </lineage>
</organism>
<dbReference type="InterPro" id="IPR000182">
    <property type="entry name" value="GNAT_dom"/>
</dbReference>
<name>A0ABT7EKF9_9GAMM</name>
<dbReference type="Pfam" id="PF00583">
    <property type="entry name" value="Acetyltransf_1"/>
    <property type="match status" value="1"/>
</dbReference>
<dbReference type="Proteomes" id="UP001231915">
    <property type="component" value="Unassembled WGS sequence"/>
</dbReference>